<comment type="catalytic activity">
    <reaction evidence="6">
        <text>a 3'-end 3'-phospho-ribonucleotide-RNA + ATP = a 3'-end 2',3'-cyclophospho-ribonucleotide-RNA + AMP + diphosphate</text>
        <dbReference type="Rhea" id="RHEA:23976"/>
        <dbReference type="Rhea" id="RHEA-COMP:10463"/>
        <dbReference type="Rhea" id="RHEA-COMP:10464"/>
        <dbReference type="ChEBI" id="CHEBI:30616"/>
        <dbReference type="ChEBI" id="CHEBI:33019"/>
        <dbReference type="ChEBI" id="CHEBI:83062"/>
        <dbReference type="ChEBI" id="CHEBI:83064"/>
        <dbReference type="ChEBI" id="CHEBI:456215"/>
        <dbReference type="EC" id="6.5.1.4"/>
    </reaction>
</comment>
<evidence type="ECO:0000256" key="5">
    <source>
        <dbReference type="ARBA" id="ARBA00022741"/>
    </source>
</evidence>
<dbReference type="PROSITE" id="PS01287">
    <property type="entry name" value="RTC"/>
    <property type="match status" value="1"/>
</dbReference>
<dbReference type="GO" id="GO:0005634">
    <property type="term" value="C:nucleus"/>
    <property type="evidence" value="ECO:0007669"/>
    <property type="project" value="TreeGrafter"/>
</dbReference>
<comment type="caution">
    <text evidence="14">The sequence shown here is derived from an EMBL/GenBank/DDBJ whole genome shotgun (WGS) entry which is preliminary data.</text>
</comment>
<keyword evidence="15" id="KW-1185">Reference proteome</keyword>
<dbReference type="Gene3D" id="3.30.360.20">
    <property type="entry name" value="RNA 3'-terminal phosphate cyclase, insert domain"/>
    <property type="match status" value="1"/>
</dbReference>
<dbReference type="Gene3D" id="3.65.10.20">
    <property type="entry name" value="RNA 3'-terminal phosphate cyclase domain"/>
    <property type="match status" value="1"/>
</dbReference>
<name>A0A150GYQ6_GONPE</name>
<evidence type="ECO:0000256" key="10">
    <source>
        <dbReference type="PIRSR" id="PIRSR005378-2"/>
    </source>
</evidence>
<organism evidence="14 15">
    <name type="scientific">Gonium pectorale</name>
    <name type="common">Green alga</name>
    <dbReference type="NCBI Taxonomy" id="33097"/>
    <lineage>
        <taxon>Eukaryota</taxon>
        <taxon>Viridiplantae</taxon>
        <taxon>Chlorophyta</taxon>
        <taxon>core chlorophytes</taxon>
        <taxon>Chlorophyceae</taxon>
        <taxon>CS clade</taxon>
        <taxon>Chlamydomonadales</taxon>
        <taxon>Volvocaceae</taxon>
        <taxon>Gonium</taxon>
    </lineage>
</organism>
<feature type="binding site" evidence="10">
    <location>
        <position position="100"/>
    </location>
    <ligand>
        <name>ATP</name>
        <dbReference type="ChEBI" id="CHEBI:30616"/>
    </ligand>
</feature>
<evidence type="ECO:0000256" key="7">
    <source>
        <dbReference type="ARBA" id="ARBA00032543"/>
    </source>
</evidence>
<evidence type="ECO:0000313" key="14">
    <source>
        <dbReference type="EMBL" id="KXZ54935.1"/>
    </source>
</evidence>
<dbReference type="FunFam" id="3.30.360.20:FF:000002">
    <property type="entry name" value="RNA terminal phosphate cyclase-like 1"/>
    <property type="match status" value="1"/>
</dbReference>
<dbReference type="SUPFAM" id="SSF55205">
    <property type="entry name" value="EPT/RTPC-like"/>
    <property type="match status" value="1"/>
</dbReference>
<evidence type="ECO:0000256" key="3">
    <source>
        <dbReference type="ARBA" id="ARBA00021428"/>
    </source>
</evidence>
<dbReference type="PANTHER" id="PTHR11096">
    <property type="entry name" value="RNA 3' TERMINAL PHOSPHATE CYCLASE"/>
    <property type="match status" value="1"/>
</dbReference>
<comment type="function">
    <text evidence="8">Catalyzes the conversion of 3'-phosphate to a 2',3'-cyclic phosphodiester at the end of RNA. The mechanism of action of the enzyme occurs in 3 steps: (A) adenylation of the enzyme by ATP; (B) transfer of adenylate to an RNA-N3'P to produce RNA-N3'PP5'A; (C) and attack of the adjacent 2'-hydroxyl on the 3'-phosphorus in the diester linkage to produce the cyclic end product. Likely functions in some aspects of cellular RNA processing. Function plays an important role in regulating axon regeneration by inhibiting central nervous system (CNS) axon regeneration following optic nerve injury.</text>
</comment>
<dbReference type="OrthoDB" id="25029at2759"/>
<dbReference type="AlphaFoldDB" id="A0A150GYQ6"/>
<dbReference type="InterPro" id="IPR013791">
    <property type="entry name" value="RNA3'-term_phos_cycl_insert"/>
</dbReference>
<evidence type="ECO:0000256" key="1">
    <source>
        <dbReference type="ARBA" id="ARBA00009206"/>
    </source>
</evidence>
<dbReference type="GO" id="GO:0006396">
    <property type="term" value="P:RNA processing"/>
    <property type="evidence" value="ECO:0007669"/>
    <property type="project" value="InterPro"/>
</dbReference>
<feature type="region of interest" description="Disordered" evidence="11">
    <location>
        <begin position="348"/>
        <end position="383"/>
    </location>
</feature>
<evidence type="ECO:0000313" key="15">
    <source>
        <dbReference type="Proteomes" id="UP000075714"/>
    </source>
</evidence>
<dbReference type="InterPro" id="IPR020719">
    <property type="entry name" value="RNA3'_term_phos_cycl-like_CS"/>
</dbReference>
<comment type="similarity">
    <text evidence="1">Belongs to the RNA 3'-terminal cyclase family. Type 1 subfamily.</text>
</comment>
<dbReference type="NCBIfam" id="TIGR03399">
    <property type="entry name" value="RNA_3prim_cycl"/>
    <property type="match status" value="1"/>
</dbReference>
<reference evidence="15" key="1">
    <citation type="journal article" date="2016" name="Nat. Commun.">
        <title>The Gonium pectorale genome demonstrates co-option of cell cycle regulation during the evolution of multicellularity.</title>
        <authorList>
            <person name="Hanschen E.R."/>
            <person name="Marriage T.N."/>
            <person name="Ferris P.J."/>
            <person name="Hamaji T."/>
            <person name="Toyoda A."/>
            <person name="Fujiyama A."/>
            <person name="Neme R."/>
            <person name="Noguchi H."/>
            <person name="Minakuchi Y."/>
            <person name="Suzuki M."/>
            <person name="Kawai-Toyooka H."/>
            <person name="Smith D.R."/>
            <person name="Sparks H."/>
            <person name="Anderson J."/>
            <person name="Bakaric R."/>
            <person name="Luria V."/>
            <person name="Karger A."/>
            <person name="Kirschner M.W."/>
            <person name="Durand P.M."/>
            <person name="Michod R.E."/>
            <person name="Nozaki H."/>
            <person name="Olson B.J."/>
        </authorList>
    </citation>
    <scope>NUCLEOTIDE SEQUENCE [LARGE SCALE GENOMIC DNA]</scope>
    <source>
        <strain evidence="15">NIES-2863</strain>
    </source>
</reference>
<feature type="active site" description="Tele-AMP-histidine intermediate" evidence="9">
    <location>
        <position position="326"/>
    </location>
</feature>
<feature type="domain" description="RNA 3'-terminal phosphate cyclase insert" evidence="13">
    <location>
        <begin position="184"/>
        <end position="291"/>
    </location>
</feature>
<dbReference type="Pfam" id="PF05189">
    <property type="entry name" value="RTC_insert"/>
    <property type="match status" value="1"/>
</dbReference>
<evidence type="ECO:0000256" key="8">
    <source>
        <dbReference type="ARBA" id="ARBA00045867"/>
    </source>
</evidence>
<dbReference type="GO" id="GO:0003963">
    <property type="term" value="F:RNA-3'-phosphate cyclase activity"/>
    <property type="evidence" value="ECO:0007669"/>
    <property type="project" value="UniProtKB-EC"/>
</dbReference>
<dbReference type="SUPFAM" id="SSF52913">
    <property type="entry name" value="RNA 3'-terminal phosphate cyclase, RPTC, insert domain"/>
    <property type="match status" value="1"/>
</dbReference>
<dbReference type="InterPro" id="IPR013792">
    <property type="entry name" value="RNA3'P_cycl/enolpyr_Trfase_a/b"/>
</dbReference>
<dbReference type="InterPro" id="IPR017770">
    <property type="entry name" value="RNA3'_term_phos_cyc_type_1"/>
</dbReference>
<keyword evidence="5 10" id="KW-0547">Nucleotide-binding</keyword>
<keyword evidence="4" id="KW-0436">Ligase</keyword>
<evidence type="ECO:0000256" key="6">
    <source>
        <dbReference type="ARBA" id="ARBA00024481"/>
    </source>
</evidence>
<evidence type="ECO:0000256" key="9">
    <source>
        <dbReference type="PIRSR" id="PIRSR005378-1"/>
    </source>
</evidence>
<evidence type="ECO:0000256" key="11">
    <source>
        <dbReference type="SAM" id="MobiDB-lite"/>
    </source>
</evidence>
<dbReference type="Proteomes" id="UP000075714">
    <property type="component" value="Unassembled WGS sequence"/>
</dbReference>
<dbReference type="EC" id="6.5.1.4" evidence="2"/>
<feature type="domain" description="RNA 3'-terminal phosphate cyclase" evidence="12">
    <location>
        <begin position="9"/>
        <end position="343"/>
    </location>
</feature>
<dbReference type="STRING" id="33097.A0A150GYQ6"/>
<dbReference type="Pfam" id="PF01137">
    <property type="entry name" value="RTC"/>
    <property type="match status" value="1"/>
</dbReference>
<dbReference type="PANTHER" id="PTHR11096:SF0">
    <property type="entry name" value="RNA 3'-TERMINAL PHOSPHATE CYCLASE"/>
    <property type="match status" value="1"/>
</dbReference>
<accession>A0A150GYQ6</accession>
<dbReference type="InterPro" id="IPR000228">
    <property type="entry name" value="RNA3'_term_phos_cyc"/>
</dbReference>
<evidence type="ECO:0000256" key="4">
    <source>
        <dbReference type="ARBA" id="ARBA00022598"/>
    </source>
</evidence>
<dbReference type="PIRSF" id="PIRSF005378">
    <property type="entry name" value="RNA3'_term_phos_cycl_euk"/>
    <property type="match status" value="1"/>
</dbReference>
<evidence type="ECO:0000259" key="13">
    <source>
        <dbReference type="Pfam" id="PF05189"/>
    </source>
</evidence>
<dbReference type="GO" id="GO:0005524">
    <property type="term" value="F:ATP binding"/>
    <property type="evidence" value="ECO:0007669"/>
    <property type="project" value="UniProtKB-KW"/>
</dbReference>
<dbReference type="InterPro" id="IPR036553">
    <property type="entry name" value="RPTC_insert"/>
</dbReference>
<feature type="compositionally biased region" description="Gly residues" evidence="11">
    <location>
        <begin position="358"/>
        <end position="378"/>
    </location>
</feature>
<evidence type="ECO:0000259" key="12">
    <source>
        <dbReference type="Pfam" id="PF01137"/>
    </source>
</evidence>
<dbReference type="EMBL" id="LSYV01000004">
    <property type="protein sequence ID" value="KXZ54935.1"/>
    <property type="molecule type" value="Genomic_DNA"/>
</dbReference>
<sequence>MKTIDGSMLEGGGQILRYSAALSAITGTPVAVEKVRAKRSKPGLQPQHLTGLQLVERICRGELQGGAVGSANISLRPGAAVCGRYSADTRTAGSCTLMVQQIPIRRSFSELELLGGTDADMAPPAGYLADVLAPLLRRLYGDLMEGLDVQIVRRGFYPRGGGILTARVPSLPRGTSLPPLDLTTRGNITQVTIKSFAAGRVPATVPQRLAASAEAVIRRTLRGLGPAGRSAPILVEAVLEPPDRAFGDGCGVLIIADTDTGCRLGASAKGERGVPAEQIGERAAEELAEALESGTCVDQWMQDQLIIWMALASGVSRMRCCEPSLHTRTAMVVAETLLPGVKFTLHRPAPARGAARRGSGGKGGKGKAGGGEADGGAGSTPEEAQLTVTADGAADELWLVECRGAGWAAGRA</sequence>
<keyword evidence="10" id="KW-0067">ATP-binding</keyword>
<evidence type="ECO:0000256" key="2">
    <source>
        <dbReference type="ARBA" id="ARBA00012725"/>
    </source>
</evidence>
<proteinExistence type="inferred from homology"/>
<dbReference type="InterPro" id="IPR037136">
    <property type="entry name" value="RNA3'_phos_cyclase_dom_sf"/>
</dbReference>
<dbReference type="InterPro" id="IPR023797">
    <property type="entry name" value="RNA3'_phos_cyclase_dom"/>
</dbReference>
<gene>
    <name evidence="14" type="ORF">GPECTOR_3g105</name>
</gene>
<protein>
    <recommendedName>
        <fullName evidence="3">RNA 3'-terminal phosphate cyclase</fullName>
        <ecNumber evidence="2">6.5.1.4</ecNumber>
    </recommendedName>
    <alternativeName>
        <fullName evidence="7">RNA terminal phosphate cyclase domain-containing protein 1</fullName>
    </alternativeName>
</protein>